<dbReference type="Gene3D" id="3.90.1150.10">
    <property type="entry name" value="Aspartate Aminotransferase, domain 1"/>
    <property type="match status" value="1"/>
</dbReference>
<dbReference type="GO" id="GO:0016829">
    <property type="term" value="F:lyase activity"/>
    <property type="evidence" value="ECO:0007669"/>
    <property type="project" value="UniProtKB-KW"/>
</dbReference>
<sequence length="48" mass="5617">MTHFELPREERFKHRITDGLVRLSIGVEDVRDLNSGLDKAVQVARRKK</sequence>
<evidence type="ECO:0000256" key="3">
    <source>
        <dbReference type="RuleBase" id="RU362118"/>
    </source>
</evidence>
<dbReference type="GO" id="GO:0019346">
    <property type="term" value="P:transsulfuration"/>
    <property type="evidence" value="ECO:0007669"/>
    <property type="project" value="InterPro"/>
</dbReference>
<evidence type="ECO:0000313" key="4">
    <source>
        <dbReference type="EMBL" id="OZG53810.1"/>
    </source>
</evidence>
<dbReference type="GO" id="GO:0030170">
    <property type="term" value="F:pyridoxal phosphate binding"/>
    <property type="evidence" value="ECO:0007669"/>
    <property type="project" value="InterPro"/>
</dbReference>
<comment type="similarity">
    <text evidence="3">Belongs to the trans-sulfuration enzymes family.</text>
</comment>
<gene>
    <name evidence="4" type="ORF">ALMA_1050</name>
</gene>
<dbReference type="InterPro" id="IPR015422">
    <property type="entry name" value="PyrdxlP-dep_Trfase_small"/>
</dbReference>
<dbReference type="EMBL" id="MWWT01000007">
    <property type="protein sequence ID" value="OZG53810.1"/>
    <property type="molecule type" value="Genomic_DNA"/>
</dbReference>
<keyword evidence="5" id="KW-1185">Reference proteome</keyword>
<evidence type="ECO:0000313" key="5">
    <source>
        <dbReference type="Proteomes" id="UP000243657"/>
    </source>
</evidence>
<reference evidence="4 5" key="1">
    <citation type="journal article" date="2017" name="BMC Genomics">
        <title>Comparative genomic and phylogenomic analyses of the Bifidobacteriaceae family.</title>
        <authorList>
            <person name="Lugli G.A."/>
            <person name="Milani C."/>
            <person name="Turroni F."/>
            <person name="Duranti S."/>
            <person name="Mancabelli L."/>
            <person name="Mangifesta M."/>
            <person name="Ferrario C."/>
            <person name="Modesto M."/>
            <person name="Mattarelli P."/>
            <person name="Jiri K."/>
            <person name="van Sinderen D."/>
            <person name="Ventura M."/>
        </authorList>
    </citation>
    <scope>NUCLEOTIDE SEQUENCE [LARGE SCALE GENOMIC DNA]</scope>
    <source>
        <strain evidence="4 5">DSM 24762</strain>
    </source>
</reference>
<name>A0A261F3W3_9BIFI</name>
<evidence type="ECO:0000256" key="1">
    <source>
        <dbReference type="ARBA" id="ARBA00001933"/>
    </source>
</evidence>
<dbReference type="InterPro" id="IPR000277">
    <property type="entry name" value="Cys/Met-Metab_PyrdxlP-dep_enz"/>
</dbReference>
<proteinExistence type="inferred from homology"/>
<dbReference type="SUPFAM" id="SSF53383">
    <property type="entry name" value="PLP-dependent transferases"/>
    <property type="match status" value="1"/>
</dbReference>
<evidence type="ECO:0000256" key="2">
    <source>
        <dbReference type="ARBA" id="ARBA00022898"/>
    </source>
</evidence>
<keyword evidence="2 3" id="KW-0663">Pyridoxal phosphate</keyword>
<dbReference type="Pfam" id="PF01053">
    <property type="entry name" value="Cys_Met_Meta_PP"/>
    <property type="match status" value="1"/>
</dbReference>
<dbReference type="Proteomes" id="UP000243657">
    <property type="component" value="Unassembled WGS sequence"/>
</dbReference>
<dbReference type="RefSeq" id="WP_148140268.1">
    <property type="nucleotide sequence ID" value="NZ_JBHLWS010000004.1"/>
</dbReference>
<keyword evidence="4" id="KW-0456">Lyase</keyword>
<protein>
    <submittedName>
        <fullName evidence="4">Cystathionine beta-lyase</fullName>
    </submittedName>
</protein>
<comment type="caution">
    <text evidence="4">The sequence shown here is derived from an EMBL/GenBank/DDBJ whole genome shotgun (WGS) entry which is preliminary data.</text>
</comment>
<dbReference type="AlphaFoldDB" id="A0A261F3W3"/>
<comment type="cofactor">
    <cofactor evidence="1 3">
        <name>pyridoxal 5'-phosphate</name>
        <dbReference type="ChEBI" id="CHEBI:597326"/>
    </cofactor>
</comment>
<dbReference type="InterPro" id="IPR015424">
    <property type="entry name" value="PyrdxlP-dep_Trfase"/>
</dbReference>
<organism evidence="4 5">
    <name type="scientific">Alloscardovia macacae</name>
    <dbReference type="NCBI Taxonomy" id="1160091"/>
    <lineage>
        <taxon>Bacteria</taxon>
        <taxon>Bacillati</taxon>
        <taxon>Actinomycetota</taxon>
        <taxon>Actinomycetes</taxon>
        <taxon>Bifidobacteriales</taxon>
        <taxon>Bifidobacteriaceae</taxon>
        <taxon>Alloscardovia</taxon>
    </lineage>
</organism>
<accession>A0A261F3W3</accession>